<feature type="region of interest" description="Disordered" evidence="6">
    <location>
        <begin position="372"/>
        <end position="393"/>
    </location>
</feature>
<evidence type="ECO:0000259" key="7">
    <source>
        <dbReference type="Pfam" id="PF01902"/>
    </source>
</evidence>
<dbReference type="InterPro" id="IPR014729">
    <property type="entry name" value="Rossmann-like_a/b/a_fold"/>
</dbReference>
<evidence type="ECO:0000256" key="4">
    <source>
        <dbReference type="ARBA" id="ARBA00031552"/>
    </source>
</evidence>
<evidence type="ECO:0000256" key="3">
    <source>
        <dbReference type="ARBA" id="ARBA00029814"/>
    </source>
</evidence>
<dbReference type="Gene3D" id="3.40.50.620">
    <property type="entry name" value="HUPs"/>
    <property type="match status" value="1"/>
</dbReference>
<dbReference type="InterPro" id="IPR035959">
    <property type="entry name" value="RutC-like_sf"/>
</dbReference>
<comment type="catalytic activity">
    <reaction evidence="5">
        <text>diphthine-[translation elongation factor 2] + NH4(+) + ATP = diphthamide-[translation elongation factor 2] + AMP + diphosphate + H(+)</text>
        <dbReference type="Rhea" id="RHEA:19753"/>
        <dbReference type="Rhea" id="RHEA-COMP:10172"/>
        <dbReference type="Rhea" id="RHEA-COMP:10174"/>
        <dbReference type="ChEBI" id="CHEBI:15378"/>
        <dbReference type="ChEBI" id="CHEBI:16692"/>
        <dbReference type="ChEBI" id="CHEBI:28938"/>
        <dbReference type="ChEBI" id="CHEBI:30616"/>
        <dbReference type="ChEBI" id="CHEBI:33019"/>
        <dbReference type="ChEBI" id="CHEBI:82696"/>
        <dbReference type="ChEBI" id="CHEBI:456215"/>
        <dbReference type="EC" id="6.3.1.14"/>
    </reaction>
</comment>
<evidence type="ECO:0000256" key="6">
    <source>
        <dbReference type="SAM" id="MobiDB-lite"/>
    </source>
</evidence>
<dbReference type="FunFam" id="3.90.1490.10:FF:000004">
    <property type="entry name" value="ATP binding L-PSP endoribonuclease family protein"/>
    <property type="match status" value="1"/>
</dbReference>
<dbReference type="AlphaFoldDB" id="A0AA40F678"/>
<dbReference type="Pfam" id="PF01042">
    <property type="entry name" value="Ribonuc_L-PSP"/>
    <property type="match status" value="1"/>
</dbReference>
<dbReference type="Pfam" id="PF01902">
    <property type="entry name" value="Diphthami_syn_2"/>
    <property type="match status" value="1"/>
</dbReference>
<feature type="non-terminal residue" evidence="8">
    <location>
        <position position="1"/>
    </location>
</feature>
<dbReference type="PANTHER" id="PTHR12196">
    <property type="entry name" value="DOMAIN OF UNKNOWN FUNCTION 71 DUF71 -CONTAINING PROTEIN"/>
    <property type="match status" value="1"/>
</dbReference>
<dbReference type="Gene3D" id="3.90.1490.10">
    <property type="entry name" value="putative n-type atp pyrophosphatase, domain 2"/>
    <property type="match status" value="1"/>
</dbReference>
<feature type="compositionally biased region" description="Acidic residues" evidence="6">
    <location>
        <begin position="94"/>
        <end position="108"/>
    </location>
</feature>
<evidence type="ECO:0000256" key="2">
    <source>
        <dbReference type="ARBA" id="ARBA00018426"/>
    </source>
</evidence>
<dbReference type="CDD" id="cd06156">
    <property type="entry name" value="eu_AANH_C_2"/>
    <property type="match status" value="1"/>
</dbReference>
<protein>
    <recommendedName>
        <fullName evidence="2">Diphthine--ammonia ligase</fullName>
        <ecNumber evidence="1">6.3.1.14</ecNumber>
    </recommendedName>
    <alternativeName>
        <fullName evidence="3">Diphthamide synthase</fullName>
    </alternativeName>
    <alternativeName>
        <fullName evidence="4">Diphthamide synthetase</fullName>
    </alternativeName>
</protein>
<dbReference type="CDD" id="cd01994">
    <property type="entry name" value="AANH_PF0828-like"/>
    <property type="match status" value="1"/>
</dbReference>
<dbReference type="GO" id="GO:0017183">
    <property type="term" value="P:protein histidyl modification to diphthamide"/>
    <property type="evidence" value="ECO:0007669"/>
    <property type="project" value="TreeGrafter"/>
</dbReference>
<gene>
    <name evidence="8" type="ORF">B0T18DRAFT_318086</name>
</gene>
<reference evidence="8" key="1">
    <citation type="submission" date="2023-06" db="EMBL/GenBank/DDBJ databases">
        <title>Genome-scale phylogeny and comparative genomics of the fungal order Sordariales.</title>
        <authorList>
            <consortium name="Lawrence Berkeley National Laboratory"/>
            <person name="Hensen N."/>
            <person name="Bonometti L."/>
            <person name="Westerberg I."/>
            <person name="Brannstrom I.O."/>
            <person name="Guillou S."/>
            <person name="Cros-Aarteil S."/>
            <person name="Calhoun S."/>
            <person name="Haridas S."/>
            <person name="Kuo A."/>
            <person name="Mondo S."/>
            <person name="Pangilinan J."/>
            <person name="Riley R."/>
            <person name="LaButti K."/>
            <person name="Andreopoulos B."/>
            <person name="Lipzen A."/>
            <person name="Chen C."/>
            <person name="Yanf M."/>
            <person name="Daum C."/>
            <person name="Ng V."/>
            <person name="Clum A."/>
            <person name="Steindorff A."/>
            <person name="Ohm R."/>
            <person name="Martin F."/>
            <person name="Silar P."/>
            <person name="Natvig D."/>
            <person name="Lalanne C."/>
            <person name="Gautier V."/>
            <person name="Ament-velasquez S.L."/>
            <person name="Kruys A."/>
            <person name="Hutchinson M.I."/>
            <person name="Powell A.J."/>
            <person name="Barry K."/>
            <person name="Miller A.N."/>
            <person name="Grigoriev I.V."/>
            <person name="Debuchy R."/>
            <person name="Gladieux P."/>
            <person name="Thoren M.H."/>
            <person name="Johannesson H."/>
        </authorList>
    </citation>
    <scope>NUCLEOTIDE SEQUENCE</scope>
    <source>
        <strain evidence="8">SMH3187-1</strain>
    </source>
</reference>
<dbReference type="InterPro" id="IPR006175">
    <property type="entry name" value="YjgF/YER057c/UK114"/>
</dbReference>
<feature type="domain" description="Diphthamide synthase" evidence="7">
    <location>
        <begin position="164"/>
        <end position="323"/>
    </location>
</feature>
<feature type="region of interest" description="Disordered" evidence="6">
    <location>
        <begin position="44"/>
        <end position="108"/>
    </location>
</feature>
<keyword evidence="9" id="KW-1185">Reference proteome</keyword>
<dbReference type="Gene3D" id="3.30.1330.40">
    <property type="entry name" value="RutC-like"/>
    <property type="match status" value="2"/>
</dbReference>
<name>A0AA40F678_9PEZI</name>
<dbReference type="EC" id="6.3.1.14" evidence="1"/>
<feature type="compositionally biased region" description="Low complexity" evidence="6">
    <location>
        <begin position="44"/>
        <end position="55"/>
    </location>
</feature>
<organism evidence="8 9">
    <name type="scientific">Schizothecium vesticola</name>
    <dbReference type="NCBI Taxonomy" id="314040"/>
    <lineage>
        <taxon>Eukaryota</taxon>
        <taxon>Fungi</taxon>
        <taxon>Dikarya</taxon>
        <taxon>Ascomycota</taxon>
        <taxon>Pezizomycotina</taxon>
        <taxon>Sordariomycetes</taxon>
        <taxon>Sordariomycetidae</taxon>
        <taxon>Sordariales</taxon>
        <taxon>Schizotheciaceae</taxon>
        <taxon>Schizothecium</taxon>
    </lineage>
</organism>
<evidence type="ECO:0000313" key="9">
    <source>
        <dbReference type="Proteomes" id="UP001172155"/>
    </source>
</evidence>
<proteinExistence type="predicted"/>
<evidence type="ECO:0000256" key="1">
    <source>
        <dbReference type="ARBA" id="ARBA00012089"/>
    </source>
</evidence>
<dbReference type="CDD" id="cd06155">
    <property type="entry name" value="eu_AANH_C_1"/>
    <property type="match status" value="1"/>
</dbReference>
<comment type="caution">
    <text evidence="8">The sequence shown here is derived from an EMBL/GenBank/DDBJ whole genome shotgun (WGS) entry which is preliminary data.</text>
</comment>
<accession>A0AA40F678</accession>
<dbReference type="SUPFAM" id="SSF55298">
    <property type="entry name" value="YjgF-like"/>
    <property type="match status" value="2"/>
</dbReference>
<evidence type="ECO:0000313" key="8">
    <source>
        <dbReference type="EMBL" id="KAK0751581.1"/>
    </source>
</evidence>
<dbReference type="InterPro" id="IPR002761">
    <property type="entry name" value="Diphthami_syn_dom"/>
</dbReference>
<dbReference type="GO" id="GO:0017178">
    <property type="term" value="F:diphthine-ammonia ligase activity"/>
    <property type="evidence" value="ECO:0007669"/>
    <property type="project" value="UniProtKB-EC"/>
</dbReference>
<dbReference type="SUPFAM" id="SSF52402">
    <property type="entry name" value="Adenine nucleotide alpha hydrolases-like"/>
    <property type="match status" value="1"/>
</dbReference>
<dbReference type="PANTHER" id="PTHR12196:SF2">
    <property type="entry name" value="DIPHTHINE--AMMONIA LIGASE"/>
    <property type="match status" value="1"/>
</dbReference>
<dbReference type="EMBL" id="JAUKUD010000002">
    <property type="protein sequence ID" value="KAK0751581.1"/>
    <property type="molecule type" value="Genomic_DNA"/>
</dbReference>
<evidence type="ECO:0000256" key="5">
    <source>
        <dbReference type="ARBA" id="ARBA00048108"/>
    </source>
</evidence>
<sequence length="711" mass="75217">TSSMAGLNVIALVSGGKDSFFSLLHCRANGHRVVALANLHPAEAAASSRPRLPSATQAATRATAPGPLRPLLASDQGPGPAPLGPGPLLRDSSDDSQPDQPKEEDESDLNSFMYQTVGHQVLPLYADATGLPLYRRPIVGGAGRHGKDYHAVAGDGPGVGAEDDDEAESMTALLRAVMAVHPEANAVSAGAILSTYQRTRVESVAVRLGLVPLAYLWMFPVLPSPGPDASAGAAGDGQLLDDMAAVGLEARIIKVASGGLDDEFLWTNIASPGGKARVAAAMRRFGVQETGAVIGEGGEFETLVLDGPSGLFRKKIVVDEEDRRVVREGGGTAWLWLSGARVEPNDREDDAREVRIPGLLDAQFQRVLETLRADNNDNNNNNNDEEAITDVPSSLQSPPLGGLQPTPLQHWHFTGDPSPPSVSAQTTSLLNQIRDRLRSLHLSPSHILTVTILLRSMSDFPALNALYAPLFASAPNPPSRITLSCGALLPPSVHVALSLTVHAAPTPLPDRRGLHVQSRSYWAPANIGPYSQAISLPAFPSSGGGPRLVHIAGQIPLLPASMLLPPQTDDDSPLHVVLALQHLVRIALDAAVQVQWFAGGVAYFPRSASAQAMARLAGRAWHAVHSRPVEGSEDEEEDGPDLWDRRFNPLYRTLDSSGGGGGRATSSFPDWDVLEGDAVSPFFAAEVEELPRGAGVEWHAHVGFAGVREGG</sequence>
<dbReference type="Proteomes" id="UP001172155">
    <property type="component" value="Unassembled WGS sequence"/>
</dbReference>
<dbReference type="InterPro" id="IPR030662">
    <property type="entry name" value="DPH6/MJ0570"/>
</dbReference>